<dbReference type="GO" id="GO:0030514">
    <property type="term" value="P:negative regulation of BMP signaling pathway"/>
    <property type="evidence" value="ECO:0007669"/>
    <property type="project" value="TreeGrafter"/>
</dbReference>
<dbReference type="GO" id="GO:0005667">
    <property type="term" value="C:transcription regulator complex"/>
    <property type="evidence" value="ECO:0007669"/>
    <property type="project" value="TreeGrafter"/>
</dbReference>
<dbReference type="GO" id="GO:0005634">
    <property type="term" value="C:nucleus"/>
    <property type="evidence" value="ECO:0007669"/>
    <property type="project" value="TreeGrafter"/>
</dbReference>
<dbReference type="Pfam" id="PF08782">
    <property type="entry name" value="c-SKI_SMAD_bind"/>
    <property type="match status" value="1"/>
</dbReference>
<dbReference type="InterPro" id="IPR003380">
    <property type="entry name" value="SKI/SNO/DAC"/>
</dbReference>
<dbReference type="Proteomes" id="UP001497525">
    <property type="component" value="Unassembled WGS sequence"/>
</dbReference>
<dbReference type="Gene3D" id="3.10.390.10">
    <property type="entry name" value="SAND domain-like"/>
    <property type="match status" value="1"/>
</dbReference>
<dbReference type="SUPFAM" id="SSF63763">
    <property type="entry name" value="SAND domain-like"/>
    <property type="match status" value="1"/>
</dbReference>
<evidence type="ECO:0000313" key="4">
    <source>
        <dbReference type="EMBL" id="CAL5132868.1"/>
    </source>
</evidence>
<feature type="region of interest" description="Disordered" evidence="2">
    <location>
        <begin position="372"/>
        <end position="422"/>
    </location>
</feature>
<dbReference type="GO" id="GO:0000978">
    <property type="term" value="F:RNA polymerase II cis-regulatory region sequence-specific DNA binding"/>
    <property type="evidence" value="ECO:0007669"/>
    <property type="project" value="TreeGrafter"/>
</dbReference>
<comment type="similarity">
    <text evidence="1">Belongs to the SKI family.</text>
</comment>
<dbReference type="SMART" id="SM01046">
    <property type="entry name" value="c-SKI_SMAD_bind"/>
    <property type="match status" value="1"/>
</dbReference>
<sequence>MEYPNHPKAYLTAGEVDILLSAKNLIPPSEKCDFTNHTGEILSSDSNLSAKNKSFMMITECDKCTTSADNGHTSAQQRFMQAHPTMNADELPLDYSLSNCSLNEQIHYGAQTETCENWNTGGNTTETPKRTEDQEVDTKMTTKIYEVWIRNQSLVCLEMDGKQRLCLAQISSTLLRDYSYNEIHNRRVALGITCVQCSPAQLELLREVGAMPSSSRRCGTITLREAERLIKSFLDEPEHPKLPEYFAFNVIHQCGWGCKGSFLPSRYNSSRAKCIRCNQCQAFFSPNKFIFHSHAPENLTSTNGSEYRHPDAANFNAWRRHLHLNYAEPSVDLVYAWEDVKAMFNGGNRKRGLIHRKSQTYLRDEQDAQFSDCSKQARSTNAKKEFSESGDRYSVHAPKDNIEWDERTSGSQTDFSSSANNRLVIQPPNGLTTYWLGSSTASKLSAEDRLICSPLGAKLSMQKQDAQKLRVNETQIHEMSDNSLWVPDVINQNIHIPDSSNELTSELLNTTTDRKVGEDVKSTAPIRNGSRFVENTFGVCPFSVRSFVSPTERQLNHSLSNSSCPPRRRNAEYVPATYPTTASHSSGQNWATVFAYQLLKCMDAPKPLLASKLSETLIAMLAVSK</sequence>
<dbReference type="GO" id="GO:0000981">
    <property type="term" value="F:DNA-binding transcription factor activity, RNA polymerase II-specific"/>
    <property type="evidence" value="ECO:0007669"/>
    <property type="project" value="TreeGrafter"/>
</dbReference>
<feature type="domain" description="c-SKI SMAD4-binding" evidence="3">
    <location>
        <begin position="247"/>
        <end position="345"/>
    </location>
</feature>
<evidence type="ECO:0000256" key="1">
    <source>
        <dbReference type="ARBA" id="ARBA00009513"/>
    </source>
</evidence>
<feature type="compositionally biased region" description="Basic and acidic residues" evidence="2">
    <location>
        <begin position="382"/>
        <end position="408"/>
    </location>
</feature>
<dbReference type="InterPro" id="IPR014890">
    <property type="entry name" value="c-SKI_SMAD4-bd_dom"/>
</dbReference>
<dbReference type="InterPro" id="IPR037000">
    <property type="entry name" value="Ski_DNA-bd_sf"/>
</dbReference>
<name>A0AAV2TC18_CALDB</name>
<evidence type="ECO:0000259" key="3">
    <source>
        <dbReference type="SMART" id="SM01046"/>
    </source>
</evidence>
<evidence type="ECO:0000313" key="5">
    <source>
        <dbReference type="Proteomes" id="UP001497525"/>
    </source>
</evidence>
<dbReference type="PANTHER" id="PTHR10005:SF26">
    <property type="entry name" value="CORL"/>
    <property type="match status" value="1"/>
</dbReference>
<dbReference type="SUPFAM" id="SSF46955">
    <property type="entry name" value="Putative DNA-binding domain"/>
    <property type="match status" value="1"/>
</dbReference>
<dbReference type="GO" id="GO:0005737">
    <property type="term" value="C:cytoplasm"/>
    <property type="evidence" value="ECO:0007669"/>
    <property type="project" value="TreeGrafter"/>
</dbReference>
<dbReference type="Gene3D" id="3.10.260.20">
    <property type="entry name" value="Ski"/>
    <property type="match status" value="1"/>
</dbReference>
<feature type="compositionally biased region" description="Polar residues" evidence="2">
    <location>
        <begin position="409"/>
        <end position="422"/>
    </location>
</feature>
<protein>
    <recommendedName>
        <fullName evidence="3">c-SKI SMAD4-binding domain-containing protein</fullName>
    </recommendedName>
</protein>
<dbReference type="EMBL" id="CAXLJL010000145">
    <property type="protein sequence ID" value="CAL5132868.1"/>
    <property type="molecule type" value="Genomic_DNA"/>
</dbReference>
<dbReference type="GO" id="GO:0046332">
    <property type="term" value="F:SMAD binding"/>
    <property type="evidence" value="ECO:0007669"/>
    <property type="project" value="InterPro"/>
</dbReference>
<organism evidence="4 5">
    <name type="scientific">Calicophoron daubneyi</name>
    <name type="common">Rumen fluke</name>
    <name type="synonym">Paramphistomum daubneyi</name>
    <dbReference type="NCBI Taxonomy" id="300641"/>
    <lineage>
        <taxon>Eukaryota</taxon>
        <taxon>Metazoa</taxon>
        <taxon>Spiralia</taxon>
        <taxon>Lophotrochozoa</taxon>
        <taxon>Platyhelminthes</taxon>
        <taxon>Trematoda</taxon>
        <taxon>Digenea</taxon>
        <taxon>Plagiorchiida</taxon>
        <taxon>Pronocephalata</taxon>
        <taxon>Paramphistomoidea</taxon>
        <taxon>Paramphistomidae</taxon>
        <taxon>Calicophoron</taxon>
    </lineage>
</organism>
<dbReference type="InterPro" id="IPR023216">
    <property type="entry name" value="Tscrpt_reg_SKI_SnoN"/>
</dbReference>
<proteinExistence type="inferred from homology"/>
<dbReference type="InterPro" id="IPR010919">
    <property type="entry name" value="SAND-like_dom_sf"/>
</dbReference>
<accession>A0AAV2TC18</accession>
<evidence type="ECO:0000256" key="2">
    <source>
        <dbReference type="SAM" id="MobiDB-lite"/>
    </source>
</evidence>
<dbReference type="GO" id="GO:0000122">
    <property type="term" value="P:negative regulation of transcription by RNA polymerase II"/>
    <property type="evidence" value="ECO:0007669"/>
    <property type="project" value="TreeGrafter"/>
</dbReference>
<dbReference type="Pfam" id="PF02437">
    <property type="entry name" value="Ski_Sno_DHD"/>
    <property type="match status" value="1"/>
</dbReference>
<comment type="caution">
    <text evidence="4">The sequence shown here is derived from an EMBL/GenBank/DDBJ whole genome shotgun (WGS) entry which is preliminary data.</text>
</comment>
<gene>
    <name evidence="4" type="ORF">CDAUBV1_LOCUS5750</name>
</gene>
<dbReference type="InterPro" id="IPR009061">
    <property type="entry name" value="DNA-bd_dom_put_sf"/>
</dbReference>
<reference evidence="4" key="1">
    <citation type="submission" date="2024-06" db="EMBL/GenBank/DDBJ databases">
        <authorList>
            <person name="Liu X."/>
            <person name="Lenzi L."/>
            <person name="Haldenby T S."/>
            <person name="Uol C."/>
        </authorList>
    </citation>
    <scope>NUCLEOTIDE SEQUENCE</scope>
</reference>
<dbReference type="AlphaFoldDB" id="A0AAV2TC18"/>
<dbReference type="PANTHER" id="PTHR10005">
    <property type="entry name" value="SKI ONCOGENE-RELATED"/>
    <property type="match status" value="1"/>
</dbReference>